<comment type="caution">
    <text evidence="2">The sequence shown here is derived from an EMBL/GenBank/DDBJ whole genome shotgun (WGS) entry which is preliminary data.</text>
</comment>
<name>A0A642V8D1_9ASCO</name>
<feature type="signal peptide" evidence="1">
    <location>
        <begin position="1"/>
        <end position="16"/>
    </location>
</feature>
<feature type="chain" id="PRO_5024827605" evidence="1">
    <location>
        <begin position="17"/>
        <end position="293"/>
    </location>
</feature>
<dbReference type="Proteomes" id="UP000761534">
    <property type="component" value="Unassembled WGS sequence"/>
</dbReference>
<keyword evidence="3" id="KW-1185">Reference proteome</keyword>
<protein>
    <submittedName>
        <fullName evidence="2">Uncharacterized protein</fullName>
    </submittedName>
</protein>
<keyword evidence="1" id="KW-0732">Signal</keyword>
<dbReference type="AlphaFoldDB" id="A0A642V8D1"/>
<gene>
    <name evidence="2" type="ORF">TRICI_003663</name>
</gene>
<evidence type="ECO:0000313" key="2">
    <source>
        <dbReference type="EMBL" id="KAA8911977.1"/>
    </source>
</evidence>
<dbReference type="EMBL" id="SWFS01000267">
    <property type="protein sequence ID" value="KAA8911977.1"/>
    <property type="molecule type" value="Genomic_DNA"/>
</dbReference>
<accession>A0A642V8D1</accession>
<evidence type="ECO:0000256" key="1">
    <source>
        <dbReference type="SAM" id="SignalP"/>
    </source>
</evidence>
<organism evidence="2 3">
    <name type="scientific">Trichomonascus ciferrii</name>
    <dbReference type="NCBI Taxonomy" id="44093"/>
    <lineage>
        <taxon>Eukaryota</taxon>
        <taxon>Fungi</taxon>
        <taxon>Dikarya</taxon>
        <taxon>Ascomycota</taxon>
        <taxon>Saccharomycotina</taxon>
        <taxon>Dipodascomycetes</taxon>
        <taxon>Dipodascales</taxon>
        <taxon>Trichomonascaceae</taxon>
        <taxon>Trichomonascus</taxon>
        <taxon>Trichomonascus ciferrii complex</taxon>
    </lineage>
</organism>
<evidence type="ECO:0000313" key="3">
    <source>
        <dbReference type="Proteomes" id="UP000761534"/>
    </source>
</evidence>
<proteinExistence type="predicted"/>
<dbReference type="VEuPathDB" id="FungiDB:TRICI_003663"/>
<reference evidence="2" key="1">
    <citation type="journal article" date="2019" name="G3 (Bethesda)">
        <title>Genome Assemblies of Two Rare Opportunistic Yeast Pathogens: Diutina rugosa (syn. Candida rugosa) and Trichomonascus ciferrii (syn. Candida ciferrii).</title>
        <authorList>
            <person name="Mixao V."/>
            <person name="Saus E."/>
            <person name="Hansen A.P."/>
            <person name="Lass-Florl C."/>
            <person name="Gabaldon T."/>
        </authorList>
    </citation>
    <scope>NUCLEOTIDE SEQUENCE</scope>
    <source>
        <strain evidence="2">CBS 4856</strain>
    </source>
</reference>
<sequence>MVGIIVYSLLLSGVLANWLLKEDKVCDPMGENMLFSYTGFRIHRQYTYGLPLLHHVRLSHCDRGTVDMEAFIPTDRNMDMEWGKNMCVNDKLCYRAVRRKKYSTRLLSLYVPYTQVGGLFLCPANIECTNENAVPILPLMADRISHQWVEYPRRQRVVQRIPYLYTPNLFDPRYPRRNDRGQEWASVLDVNEDYQFTQNETHLITDAANTVLNTIHWYLQINSNLLPWERDKVERQLERDFKEVRQLELFSLAPILETMSPENMTQFLTSVQQPIQDLQLSEPSIQHANQTLL</sequence>
<dbReference type="OrthoDB" id="4024574at2759"/>